<gene>
    <name evidence="2" type="ORF">N7494_008069</name>
</gene>
<evidence type="ECO:0000256" key="1">
    <source>
        <dbReference type="SAM" id="Phobius"/>
    </source>
</evidence>
<dbReference type="AlphaFoldDB" id="A0AAD6CUA0"/>
<evidence type="ECO:0000313" key="2">
    <source>
        <dbReference type="EMBL" id="KAJ5538590.1"/>
    </source>
</evidence>
<proteinExistence type="predicted"/>
<keyword evidence="1" id="KW-0472">Membrane</keyword>
<evidence type="ECO:0000313" key="3">
    <source>
        <dbReference type="Proteomes" id="UP001220324"/>
    </source>
</evidence>
<keyword evidence="1" id="KW-1133">Transmembrane helix</keyword>
<protein>
    <recommendedName>
        <fullName evidence="4">WSC domain-containing protein</fullName>
    </recommendedName>
</protein>
<keyword evidence="3" id="KW-1185">Reference proteome</keyword>
<sequence length="201" mass="22267">MSLADTSKQVRTSVGMEVVQASLEVDHRHAVYYLGDTPLVKADPPPKRTVCGLRRVTFWLTMCIVLMTIVVFAIAIGLAMGLTHQNDSRMNFWADTLNSTTPISCPSADNSIQTMNAQKYLIHCDYDFMGDKSILMMLPNMTLHDCLYACDSMNAIQQRDDIGSTFYDQATLVQHPGNCWCVGNATQTTRAPGRVAAIPQK</sequence>
<name>A0AAD6CUA0_9EURO</name>
<feature type="transmembrane region" description="Helical" evidence="1">
    <location>
        <begin position="56"/>
        <end position="82"/>
    </location>
</feature>
<organism evidence="2 3">
    <name type="scientific">Penicillium frequentans</name>
    <dbReference type="NCBI Taxonomy" id="3151616"/>
    <lineage>
        <taxon>Eukaryota</taxon>
        <taxon>Fungi</taxon>
        <taxon>Dikarya</taxon>
        <taxon>Ascomycota</taxon>
        <taxon>Pezizomycotina</taxon>
        <taxon>Eurotiomycetes</taxon>
        <taxon>Eurotiomycetidae</taxon>
        <taxon>Eurotiales</taxon>
        <taxon>Aspergillaceae</taxon>
        <taxon>Penicillium</taxon>
    </lineage>
</organism>
<comment type="caution">
    <text evidence="2">The sequence shown here is derived from an EMBL/GenBank/DDBJ whole genome shotgun (WGS) entry which is preliminary data.</text>
</comment>
<keyword evidence="1" id="KW-0812">Transmembrane</keyword>
<dbReference type="EMBL" id="JAQIZZ010000006">
    <property type="protein sequence ID" value="KAJ5538590.1"/>
    <property type="molecule type" value="Genomic_DNA"/>
</dbReference>
<evidence type="ECO:0008006" key="4">
    <source>
        <dbReference type="Google" id="ProtNLM"/>
    </source>
</evidence>
<dbReference type="Proteomes" id="UP001220324">
    <property type="component" value="Unassembled WGS sequence"/>
</dbReference>
<accession>A0AAD6CUA0</accession>
<reference evidence="2 3" key="1">
    <citation type="journal article" date="2023" name="IMA Fungus">
        <title>Comparative genomic study of the Penicillium genus elucidates a diverse pangenome and 15 lateral gene transfer events.</title>
        <authorList>
            <person name="Petersen C."/>
            <person name="Sorensen T."/>
            <person name="Nielsen M.R."/>
            <person name="Sondergaard T.E."/>
            <person name="Sorensen J.L."/>
            <person name="Fitzpatrick D.A."/>
            <person name="Frisvad J.C."/>
            <person name="Nielsen K.L."/>
        </authorList>
    </citation>
    <scope>NUCLEOTIDE SEQUENCE [LARGE SCALE GENOMIC DNA]</scope>
    <source>
        <strain evidence="2 3">IBT 35679</strain>
    </source>
</reference>